<dbReference type="EMBL" id="CP043031">
    <property type="protein sequence ID" value="QEH93699.1"/>
    <property type="molecule type" value="Genomic_DNA"/>
</dbReference>
<dbReference type="RefSeq" id="WP_052947033.1">
    <property type="nucleotide sequence ID" value="NZ_CBCRVH010000007.1"/>
</dbReference>
<keyword evidence="5" id="KW-1185">Reference proteome</keyword>
<name>A0A417Z540_9MICO</name>
<feature type="compositionally biased region" description="Gly residues" evidence="1">
    <location>
        <begin position="126"/>
        <end position="138"/>
    </location>
</feature>
<evidence type="ECO:0000313" key="3">
    <source>
        <dbReference type="EMBL" id="RHW45356.1"/>
    </source>
</evidence>
<gene>
    <name evidence="3" type="ORF">D1832_09595</name>
    <name evidence="2" type="ORF">FV141_09300</name>
</gene>
<dbReference type="Proteomes" id="UP000285376">
    <property type="component" value="Unassembled WGS sequence"/>
</dbReference>
<protein>
    <submittedName>
        <fullName evidence="3">Uncharacterized protein</fullName>
    </submittedName>
</protein>
<feature type="region of interest" description="Disordered" evidence="1">
    <location>
        <begin position="112"/>
        <end position="138"/>
    </location>
</feature>
<evidence type="ECO:0000313" key="2">
    <source>
        <dbReference type="EMBL" id="QEH93699.1"/>
    </source>
</evidence>
<evidence type="ECO:0000313" key="5">
    <source>
        <dbReference type="Proteomes" id="UP000323565"/>
    </source>
</evidence>
<sequence length="138" mass="13703">MPTTRRKGGLALGTTTVLAAGFLTGCSSSKGADYAGVCRDKATGERLPDSECRSGHHAGAAWVFYRSGQRVAPVGGKLDSYATSIPKNATYAAGGFDAQGGKVTKSSVREGTQIKGADGSSKGSVVRGGFGKGGGGGG</sequence>
<dbReference type="AlphaFoldDB" id="A0A417Z540"/>
<reference evidence="2 5" key="2">
    <citation type="submission" date="2019-08" db="EMBL/GenBank/DDBJ databases">
        <title>Dermacoccus abyssi strain HZAU 226, whole genome Nanopore sequencing project.</title>
        <authorList>
            <person name="Guo A."/>
            <person name="Zhang X."/>
            <person name="Ruan Y."/>
            <person name="Liu W."/>
            <person name="Chen Q."/>
            <person name="Gu L."/>
        </authorList>
    </citation>
    <scope>NUCLEOTIDE SEQUENCE [LARGE SCALE GENOMIC DNA]</scope>
    <source>
        <strain evidence="2 5">HZAU 226</strain>
    </source>
</reference>
<accession>A0A417Z540</accession>
<evidence type="ECO:0000313" key="4">
    <source>
        <dbReference type="Proteomes" id="UP000285376"/>
    </source>
</evidence>
<dbReference type="PROSITE" id="PS51257">
    <property type="entry name" value="PROKAR_LIPOPROTEIN"/>
    <property type="match status" value="1"/>
</dbReference>
<organism evidence="3 4">
    <name type="scientific">Dermacoccus abyssi</name>
    <dbReference type="NCBI Taxonomy" id="322596"/>
    <lineage>
        <taxon>Bacteria</taxon>
        <taxon>Bacillati</taxon>
        <taxon>Actinomycetota</taxon>
        <taxon>Actinomycetes</taxon>
        <taxon>Micrococcales</taxon>
        <taxon>Dermacoccaceae</taxon>
        <taxon>Dermacoccus</taxon>
    </lineage>
</organism>
<evidence type="ECO:0000256" key="1">
    <source>
        <dbReference type="SAM" id="MobiDB-lite"/>
    </source>
</evidence>
<dbReference type="EMBL" id="QWLM01000010">
    <property type="protein sequence ID" value="RHW45356.1"/>
    <property type="molecule type" value="Genomic_DNA"/>
</dbReference>
<reference evidence="3 4" key="1">
    <citation type="submission" date="2018-08" db="EMBL/GenBank/DDBJ databases">
        <title>Whole genome sequence analysis of Dermacoccus abyssi bacteria isolated from Deep Mariana trench Micromonospora spp reveals genes involved in the environmental adaptation and production of secondary metabolites.</title>
        <authorList>
            <person name="Abdel-Mageed W.M."/>
            <person name="Lehri B."/>
            <person name="Nouioui I."/>
            <person name="Goodfellow I."/>
            <person name="Jaspars M."/>
            <person name="Karlyshev A."/>
        </authorList>
    </citation>
    <scope>NUCLEOTIDE SEQUENCE [LARGE SCALE GENOMIC DNA]</scope>
    <source>
        <strain evidence="3 4">MT1.1</strain>
    </source>
</reference>
<proteinExistence type="predicted"/>
<dbReference type="Proteomes" id="UP000323565">
    <property type="component" value="Chromosome"/>
</dbReference>